<evidence type="ECO:0000256" key="1">
    <source>
        <dbReference type="SAM" id="Phobius"/>
    </source>
</evidence>
<accession>A0ABN1ZJ80</accession>
<evidence type="ECO:0000313" key="3">
    <source>
        <dbReference type="Proteomes" id="UP001500443"/>
    </source>
</evidence>
<keyword evidence="1" id="KW-1133">Transmembrane helix</keyword>
<proteinExistence type="predicted"/>
<reference evidence="2 3" key="1">
    <citation type="journal article" date="2019" name="Int. J. Syst. Evol. Microbiol.">
        <title>The Global Catalogue of Microorganisms (GCM) 10K type strain sequencing project: providing services to taxonomists for standard genome sequencing and annotation.</title>
        <authorList>
            <consortium name="The Broad Institute Genomics Platform"/>
            <consortium name="The Broad Institute Genome Sequencing Center for Infectious Disease"/>
            <person name="Wu L."/>
            <person name="Ma J."/>
        </authorList>
    </citation>
    <scope>NUCLEOTIDE SEQUENCE [LARGE SCALE GENOMIC DNA]</scope>
    <source>
        <strain evidence="2 3">JCM 15481</strain>
    </source>
</reference>
<dbReference type="Proteomes" id="UP001500443">
    <property type="component" value="Unassembled WGS sequence"/>
</dbReference>
<dbReference type="EMBL" id="BAAAPF010000257">
    <property type="protein sequence ID" value="GAA1499741.1"/>
    <property type="molecule type" value="Genomic_DNA"/>
</dbReference>
<organism evidence="2 3">
    <name type="scientific">Streptomyces synnematoformans</name>
    <dbReference type="NCBI Taxonomy" id="415721"/>
    <lineage>
        <taxon>Bacteria</taxon>
        <taxon>Bacillati</taxon>
        <taxon>Actinomycetota</taxon>
        <taxon>Actinomycetes</taxon>
        <taxon>Kitasatosporales</taxon>
        <taxon>Streptomycetaceae</taxon>
        <taxon>Streptomyces</taxon>
    </lineage>
</organism>
<keyword evidence="3" id="KW-1185">Reference proteome</keyword>
<sequence>MRSYAARVKDILIGIVLGLIFLAVGGAVFWLLAASGDADREECEEHAERSRGRVTCIVTVD</sequence>
<gene>
    <name evidence="2" type="ORF">GCM10009802_54010</name>
</gene>
<keyword evidence="1" id="KW-0812">Transmembrane</keyword>
<name>A0ABN1ZJ80_9ACTN</name>
<protein>
    <submittedName>
        <fullName evidence="2">Uncharacterized protein</fullName>
    </submittedName>
</protein>
<evidence type="ECO:0000313" key="2">
    <source>
        <dbReference type="EMBL" id="GAA1499741.1"/>
    </source>
</evidence>
<feature type="transmembrane region" description="Helical" evidence="1">
    <location>
        <begin position="12"/>
        <end position="32"/>
    </location>
</feature>
<keyword evidence="1" id="KW-0472">Membrane</keyword>
<comment type="caution">
    <text evidence="2">The sequence shown here is derived from an EMBL/GenBank/DDBJ whole genome shotgun (WGS) entry which is preliminary data.</text>
</comment>